<dbReference type="Proteomes" id="UP000298381">
    <property type="component" value="Unassembled WGS sequence"/>
</dbReference>
<dbReference type="EC" id="2.1.1.192" evidence="12"/>
<evidence type="ECO:0000256" key="3">
    <source>
        <dbReference type="ARBA" id="ARBA00022490"/>
    </source>
</evidence>
<dbReference type="RefSeq" id="WP_135271537.1">
    <property type="nucleotide sequence ID" value="NZ_SRIB01000011.1"/>
</dbReference>
<keyword evidence="8 12" id="KW-0819">tRNA processing</keyword>
<proteinExistence type="inferred from homology"/>
<dbReference type="InterPro" id="IPR004383">
    <property type="entry name" value="rRNA_lsu_MTrfase_RlmN/Cfr"/>
</dbReference>
<gene>
    <name evidence="12 14" type="primary">rlmN</name>
    <name evidence="14" type="ORF">E4100_08085</name>
</gene>
<evidence type="ECO:0000256" key="2">
    <source>
        <dbReference type="ARBA" id="ARBA00022485"/>
    </source>
</evidence>
<feature type="binding site" evidence="12">
    <location>
        <begin position="214"/>
        <end position="216"/>
    </location>
    <ligand>
        <name>S-adenosyl-L-methionine</name>
        <dbReference type="ChEBI" id="CHEBI:59789"/>
    </ligand>
</feature>
<dbReference type="GO" id="GO:0030488">
    <property type="term" value="P:tRNA methylation"/>
    <property type="evidence" value="ECO:0007669"/>
    <property type="project" value="UniProtKB-UniRule"/>
</dbReference>
<dbReference type="PANTHER" id="PTHR30544:SF5">
    <property type="entry name" value="RADICAL SAM CORE DOMAIN-CONTAINING PROTEIN"/>
    <property type="match status" value="1"/>
</dbReference>
<dbReference type="OrthoDB" id="9793973at2"/>
<comment type="subcellular location">
    <subcellularLocation>
        <location evidence="1 12">Cytoplasm</location>
    </subcellularLocation>
</comment>
<dbReference type="NCBIfam" id="TIGR00048">
    <property type="entry name" value="rRNA_mod_RlmN"/>
    <property type="match status" value="1"/>
</dbReference>
<organism evidence="14 15">
    <name type="scientific">Soehngenia longivitae</name>
    <dbReference type="NCBI Taxonomy" id="2562294"/>
    <lineage>
        <taxon>Bacteria</taxon>
        <taxon>Bacillati</taxon>
        <taxon>Bacillota</taxon>
        <taxon>Tissierellia</taxon>
        <taxon>Tissierellales</taxon>
        <taxon>Tissierellaceae</taxon>
        <taxon>Soehngenia</taxon>
    </lineage>
</organism>
<evidence type="ECO:0000256" key="11">
    <source>
        <dbReference type="ARBA" id="ARBA00023014"/>
    </source>
</evidence>
<keyword evidence="15" id="KW-1185">Reference proteome</keyword>
<evidence type="ECO:0000256" key="10">
    <source>
        <dbReference type="ARBA" id="ARBA00023004"/>
    </source>
</evidence>
<dbReference type="EMBL" id="SRIB01000011">
    <property type="protein sequence ID" value="TFZ39573.1"/>
    <property type="molecule type" value="Genomic_DNA"/>
</dbReference>
<comment type="function">
    <text evidence="12">Specifically methylates position 2 of adenine 2503 in 23S rRNA and position 2 of adenine 37 in tRNAs.</text>
</comment>
<feature type="binding site" evidence="12">
    <location>
        <position position="112"/>
    </location>
    <ligand>
        <name>[4Fe-4S] cluster</name>
        <dbReference type="ChEBI" id="CHEBI:49883"/>
        <note>4Fe-4S-S-AdoMet</note>
    </ligand>
</feature>
<dbReference type="GO" id="GO:0000049">
    <property type="term" value="F:tRNA binding"/>
    <property type="evidence" value="ECO:0007669"/>
    <property type="project" value="UniProtKB-UniRule"/>
</dbReference>
<keyword evidence="3 12" id="KW-0963">Cytoplasm</keyword>
<keyword evidence="10 12" id="KW-0408">Iron</keyword>
<evidence type="ECO:0000256" key="7">
    <source>
        <dbReference type="ARBA" id="ARBA00022691"/>
    </source>
</evidence>
<dbReference type="AlphaFoldDB" id="A0A4Z0D565"/>
<feature type="binding site" evidence="12">
    <location>
        <begin position="159"/>
        <end position="160"/>
    </location>
    <ligand>
        <name>S-adenosyl-L-methionine</name>
        <dbReference type="ChEBI" id="CHEBI:59789"/>
    </ligand>
</feature>
<dbReference type="SFLD" id="SFLDF00275">
    <property type="entry name" value="adenosine_C2_methyltransferase"/>
    <property type="match status" value="1"/>
</dbReference>
<keyword evidence="9 12" id="KW-0479">Metal-binding</keyword>
<keyword evidence="6 12" id="KW-0808">Transferase</keyword>
<evidence type="ECO:0000256" key="8">
    <source>
        <dbReference type="ARBA" id="ARBA00022694"/>
    </source>
</evidence>
<dbReference type="PROSITE" id="PS51918">
    <property type="entry name" value="RADICAL_SAM"/>
    <property type="match status" value="1"/>
</dbReference>
<evidence type="ECO:0000256" key="9">
    <source>
        <dbReference type="ARBA" id="ARBA00022723"/>
    </source>
</evidence>
<dbReference type="PANTHER" id="PTHR30544">
    <property type="entry name" value="23S RRNA METHYLTRANSFERASE"/>
    <property type="match status" value="1"/>
</dbReference>
<dbReference type="FunFam" id="3.20.20.70:FF:000014">
    <property type="entry name" value="Probable dual-specificity RNA methyltransferase RlmN"/>
    <property type="match status" value="1"/>
</dbReference>
<dbReference type="Gene3D" id="3.20.20.70">
    <property type="entry name" value="Aldolase class I"/>
    <property type="match status" value="1"/>
</dbReference>
<dbReference type="InterPro" id="IPR013785">
    <property type="entry name" value="Aldolase_TIM"/>
</dbReference>
<keyword evidence="4 12" id="KW-0698">rRNA processing</keyword>
<dbReference type="InterPro" id="IPR040072">
    <property type="entry name" value="Methyltransferase_A"/>
</dbReference>
<feature type="active site" description="S-methylcysteine intermediate" evidence="12">
    <location>
        <position position="333"/>
    </location>
</feature>
<evidence type="ECO:0000313" key="15">
    <source>
        <dbReference type="Proteomes" id="UP000298381"/>
    </source>
</evidence>
<dbReference type="GO" id="GO:0070475">
    <property type="term" value="P:rRNA base methylation"/>
    <property type="evidence" value="ECO:0007669"/>
    <property type="project" value="UniProtKB-UniRule"/>
</dbReference>
<comment type="caution">
    <text evidence="12">Lacks conserved residue(s) required for the propagation of feature annotation.</text>
</comment>
<dbReference type="InterPro" id="IPR058240">
    <property type="entry name" value="rSAM_sf"/>
</dbReference>
<dbReference type="SFLD" id="SFLDG01062">
    <property type="entry name" value="methyltransferase_(Class_A)"/>
    <property type="match status" value="1"/>
</dbReference>
<protein>
    <recommendedName>
        <fullName evidence="12">Probable dual-specificity RNA methyltransferase RlmN</fullName>
        <ecNumber evidence="12">2.1.1.192</ecNumber>
    </recommendedName>
    <alternativeName>
        <fullName evidence="12">23S rRNA (adenine(2503)-C(2))-methyltransferase</fullName>
    </alternativeName>
    <alternativeName>
        <fullName evidence="12">23S rRNA m2A2503 methyltransferase</fullName>
    </alternativeName>
    <alternativeName>
        <fullName evidence="12">Ribosomal RNA large subunit methyltransferase N</fullName>
    </alternativeName>
    <alternativeName>
        <fullName evidence="12">tRNA (adenine(37)-C(2))-methyltransferase</fullName>
    </alternativeName>
    <alternativeName>
        <fullName evidence="12">tRNA m2A37 methyltransferase</fullName>
    </alternativeName>
</protein>
<keyword evidence="2 12" id="KW-0004">4Fe-4S</keyword>
<dbReference type="GO" id="GO:0019843">
    <property type="term" value="F:rRNA binding"/>
    <property type="evidence" value="ECO:0007669"/>
    <property type="project" value="UniProtKB-UniRule"/>
</dbReference>
<dbReference type="Gene3D" id="1.10.150.530">
    <property type="match status" value="1"/>
</dbReference>
<comment type="miscellaneous">
    <text evidence="12">Reaction proceeds by a ping-pong mechanism involving intermediate methylation of a conserved cysteine residue.</text>
</comment>
<evidence type="ECO:0000259" key="13">
    <source>
        <dbReference type="PROSITE" id="PS51918"/>
    </source>
</evidence>
<dbReference type="Pfam" id="PF21016">
    <property type="entry name" value="RlmN_N"/>
    <property type="match status" value="1"/>
</dbReference>
<dbReference type="InterPro" id="IPR027492">
    <property type="entry name" value="RNA_MTrfase_RlmN"/>
</dbReference>
<comment type="similarity">
    <text evidence="12">Belongs to the radical SAM superfamily. RlmN family.</text>
</comment>
<dbReference type="GO" id="GO:0005737">
    <property type="term" value="C:cytoplasm"/>
    <property type="evidence" value="ECO:0007669"/>
    <property type="project" value="UniProtKB-SubCell"/>
</dbReference>
<dbReference type="CDD" id="cd01335">
    <property type="entry name" value="Radical_SAM"/>
    <property type="match status" value="1"/>
</dbReference>
<feature type="binding site" evidence="12">
    <location>
        <position position="116"/>
    </location>
    <ligand>
        <name>[4Fe-4S] cluster</name>
        <dbReference type="ChEBI" id="CHEBI:49883"/>
        <note>4Fe-4S-S-AdoMet</note>
    </ligand>
</feature>
<feature type="binding site" evidence="12">
    <location>
        <position position="191"/>
    </location>
    <ligand>
        <name>S-adenosyl-L-methionine</name>
        <dbReference type="ChEBI" id="CHEBI:59789"/>
    </ligand>
</feature>
<dbReference type="InterPro" id="IPR007197">
    <property type="entry name" value="rSAM"/>
</dbReference>
<comment type="cofactor">
    <cofactor evidence="12">
        <name>[4Fe-4S] cluster</name>
        <dbReference type="ChEBI" id="CHEBI:49883"/>
    </cofactor>
    <text evidence="12">Binds 1 [4Fe-4S] cluster. The cluster is coordinated with 3 cysteines and an exchangeable S-adenosyl-L-methionine.</text>
</comment>
<dbReference type="GO" id="GO:0046872">
    <property type="term" value="F:metal ion binding"/>
    <property type="evidence" value="ECO:0007669"/>
    <property type="project" value="UniProtKB-KW"/>
</dbReference>
<dbReference type="GO" id="GO:0070040">
    <property type="term" value="F:rRNA (adenine(2503)-C2-)-methyltransferase activity"/>
    <property type="evidence" value="ECO:0007669"/>
    <property type="project" value="UniProtKB-UniRule"/>
</dbReference>
<dbReference type="HAMAP" id="MF_01849">
    <property type="entry name" value="RNA_methyltr_RlmN"/>
    <property type="match status" value="1"/>
</dbReference>
<reference evidence="14 15" key="1">
    <citation type="submission" date="2019-03" db="EMBL/GenBank/DDBJ databases">
        <title>Draft genome sequence data and analysis of a Fermenting Bacterium, Soehngenia longevitae strain 1933PT, isolated from petroleum reservoir in Azerbaijan.</title>
        <authorList>
            <person name="Grouzdev D.S."/>
            <person name="Bidzhieva S.K."/>
            <person name="Sokolova D.S."/>
            <person name="Tourova T.P."/>
            <person name="Poltaraus A.B."/>
            <person name="Nazina T.N."/>
        </authorList>
    </citation>
    <scope>NUCLEOTIDE SEQUENCE [LARGE SCALE GENOMIC DNA]</scope>
    <source>
        <strain evidence="14 15">1933P</strain>
    </source>
</reference>
<accession>A0A4Z0D565</accession>
<evidence type="ECO:0000256" key="5">
    <source>
        <dbReference type="ARBA" id="ARBA00022603"/>
    </source>
</evidence>
<dbReference type="SUPFAM" id="SSF102114">
    <property type="entry name" value="Radical SAM enzymes"/>
    <property type="match status" value="1"/>
</dbReference>
<feature type="binding site" evidence="12">
    <location>
        <position position="119"/>
    </location>
    <ligand>
        <name>[4Fe-4S] cluster</name>
        <dbReference type="ChEBI" id="CHEBI:49883"/>
        <note>4Fe-4S-S-AdoMet</note>
    </ligand>
</feature>
<keyword evidence="12" id="KW-1015">Disulfide bond</keyword>
<sequence length="346" mass="39967">MKKELNGISYNDLEKEIISLGIEKYRTKQIFDFVHNKKIDNFNEITNIPKKLREVLDENYILNKIKIYDVFKSGEDDTIKFLFLLNDGNIIESVIMKYKYGYSQCISTQVGCKMGCEFCASTKEGFIRNLTAAEILDQVYCAEDYIDIKVKNIVLMGSGEPLDNYSNVLDFIKLISDKNGHNTSLRHITLSTCGVADKIIELANENLPITLSLSLHSPFDDRRQLIMPIAKKYKIKNIMEAVRYYYKKTNRRITFEYTLIDGFNNRLEDANELKSLIKDLDVHINLITLNPIKEFNYGNNANPEIEKFYNILIKKGLKVTIRREMGSDISASCGQLKRSVITRKEE</sequence>
<dbReference type="GO" id="GO:0002935">
    <property type="term" value="F:tRNA (adenine(37)-C2)-methyltransferase activity"/>
    <property type="evidence" value="ECO:0007669"/>
    <property type="project" value="UniProtKB-UniRule"/>
</dbReference>
<keyword evidence="5 12" id="KW-0489">Methyltransferase</keyword>
<evidence type="ECO:0000256" key="1">
    <source>
        <dbReference type="ARBA" id="ARBA00004496"/>
    </source>
</evidence>
<dbReference type="Pfam" id="PF04055">
    <property type="entry name" value="Radical_SAM"/>
    <property type="match status" value="1"/>
</dbReference>
<comment type="catalytic activity">
    <reaction evidence="12">
        <text>adenosine(37) in tRNA + 2 reduced [2Fe-2S]-[ferredoxin] + 2 S-adenosyl-L-methionine = 2-methyladenosine(37) in tRNA + 5'-deoxyadenosine + L-methionine + 2 oxidized [2Fe-2S]-[ferredoxin] + S-adenosyl-L-homocysteine</text>
        <dbReference type="Rhea" id="RHEA:43332"/>
        <dbReference type="Rhea" id="RHEA-COMP:10000"/>
        <dbReference type="Rhea" id="RHEA-COMP:10001"/>
        <dbReference type="Rhea" id="RHEA-COMP:10162"/>
        <dbReference type="Rhea" id="RHEA-COMP:10485"/>
        <dbReference type="ChEBI" id="CHEBI:17319"/>
        <dbReference type="ChEBI" id="CHEBI:33737"/>
        <dbReference type="ChEBI" id="CHEBI:33738"/>
        <dbReference type="ChEBI" id="CHEBI:57844"/>
        <dbReference type="ChEBI" id="CHEBI:57856"/>
        <dbReference type="ChEBI" id="CHEBI:59789"/>
        <dbReference type="ChEBI" id="CHEBI:74411"/>
        <dbReference type="ChEBI" id="CHEBI:74497"/>
        <dbReference type="EC" id="2.1.1.192"/>
    </reaction>
</comment>
<evidence type="ECO:0000256" key="6">
    <source>
        <dbReference type="ARBA" id="ARBA00022679"/>
    </source>
</evidence>
<keyword evidence="11 12" id="KW-0411">Iron-sulfur</keyword>
<comment type="caution">
    <text evidence="14">The sequence shown here is derived from an EMBL/GenBank/DDBJ whole genome shotgun (WGS) entry which is preliminary data.</text>
</comment>
<feature type="domain" description="Radical SAM core" evidence="13">
    <location>
        <begin position="98"/>
        <end position="328"/>
    </location>
</feature>
<evidence type="ECO:0000256" key="12">
    <source>
        <dbReference type="HAMAP-Rule" id="MF_01849"/>
    </source>
</evidence>
<evidence type="ECO:0000313" key="14">
    <source>
        <dbReference type="EMBL" id="TFZ39573.1"/>
    </source>
</evidence>
<keyword evidence="7 12" id="KW-0949">S-adenosyl-L-methionine</keyword>
<dbReference type="SFLD" id="SFLDS00029">
    <property type="entry name" value="Radical_SAM"/>
    <property type="match status" value="1"/>
</dbReference>
<dbReference type="InterPro" id="IPR048641">
    <property type="entry name" value="RlmN_N"/>
</dbReference>
<dbReference type="GO" id="GO:0051539">
    <property type="term" value="F:4 iron, 4 sulfur cluster binding"/>
    <property type="evidence" value="ECO:0007669"/>
    <property type="project" value="UniProtKB-UniRule"/>
</dbReference>
<feature type="active site" description="Proton acceptor" evidence="12">
    <location>
        <position position="92"/>
    </location>
</feature>
<feature type="binding site" evidence="12">
    <location>
        <position position="290"/>
    </location>
    <ligand>
        <name>S-adenosyl-L-methionine</name>
        <dbReference type="ChEBI" id="CHEBI:59789"/>
    </ligand>
</feature>
<evidence type="ECO:0000256" key="4">
    <source>
        <dbReference type="ARBA" id="ARBA00022552"/>
    </source>
</evidence>
<name>A0A4Z0D565_9FIRM</name>
<dbReference type="PIRSF" id="PIRSF006004">
    <property type="entry name" value="CHP00048"/>
    <property type="match status" value="1"/>
</dbReference>
<comment type="catalytic activity">
    <reaction evidence="12">
        <text>adenosine(2503) in 23S rRNA + 2 reduced [2Fe-2S]-[ferredoxin] + 2 S-adenosyl-L-methionine = 2-methyladenosine(2503) in 23S rRNA + 5'-deoxyadenosine + L-methionine + 2 oxidized [2Fe-2S]-[ferredoxin] + S-adenosyl-L-homocysteine</text>
        <dbReference type="Rhea" id="RHEA:42916"/>
        <dbReference type="Rhea" id="RHEA-COMP:10000"/>
        <dbReference type="Rhea" id="RHEA-COMP:10001"/>
        <dbReference type="Rhea" id="RHEA-COMP:10152"/>
        <dbReference type="Rhea" id="RHEA-COMP:10282"/>
        <dbReference type="ChEBI" id="CHEBI:17319"/>
        <dbReference type="ChEBI" id="CHEBI:33737"/>
        <dbReference type="ChEBI" id="CHEBI:33738"/>
        <dbReference type="ChEBI" id="CHEBI:57844"/>
        <dbReference type="ChEBI" id="CHEBI:57856"/>
        <dbReference type="ChEBI" id="CHEBI:59789"/>
        <dbReference type="ChEBI" id="CHEBI:74411"/>
        <dbReference type="ChEBI" id="CHEBI:74497"/>
        <dbReference type="EC" id="2.1.1.192"/>
    </reaction>
</comment>